<sequence>MGKKYRRYKNFVEKYLDSNTGKRFFNIVYSVGAAIVILGALFKILHLPFGNQMLMIGMITEAIVFLLSAFESPGKDYKWEEVYPVLADNEDFVPKADREAVRPHATRPVVQTQSNVQGVQTSPSGINIQSGTVSHSVSSGTTITGGAMNSADVVGASEGYVSQLTQMSENMEKFAKVTESLGNISDSLLKSFQTIIDNSEGIGNNTQGYVTQIEALNRNIAGLNTIYEIQLKGVSGQINTIEHINAGLDRIKKLYDGSMADSAVFKNETEKMAQQLAELNRVYARLLQAMTSNMNMGGGFNPQAGNTPQQP</sequence>
<protein>
    <submittedName>
        <fullName evidence="3">Gliding motility protein GldL</fullName>
    </submittedName>
</protein>
<keyword evidence="1" id="KW-1133">Transmembrane helix</keyword>
<dbReference type="Proteomes" id="UP000297861">
    <property type="component" value="Unassembled WGS sequence"/>
</dbReference>
<gene>
    <name evidence="3" type="primary">gldL</name>
    <name evidence="3" type="ORF">E2605_03790</name>
</gene>
<evidence type="ECO:0000313" key="4">
    <source>
        <dbReference type="Proteomes" id="UP000297861"/>
    </source>
</evidence>
<dbReference type="AlphaFoldDB" id="A0A4Y8L9N3"/>
<dbReference type="NCBIfam" id="TIGR03513">
    <property type="entry name" value="GldL_gliding"/>
    <property type="match status" value="1"/>
</dbReference>
<dbReference type="InterPro" id="IPR019852">
    <property type="entry name" value="Motility-assoc_prot_GldL"/>
</dbReference>
<name>A0A4Y8L9N3_9BACT</name>
<keyword evidence="1" id="KW-0472">Membrane</keyword>
<dbReference type="RefSeq" id="WP_051290777.1">
    <property type="nucleotide sequence ID" value="NZ_JAWZLG010000103.1"/>
</dbReference>
<evidence type="ECO:0000256" key="1">
    <source>
        <dbReference type="SAM" id="Phobius"/>
    </source>
</evidence>
<accession>A0A4Y8L9N3</accession>
<keyword evidence="4" id="KW-1185">Reference proteome</keyword>
<evidence type="ECO:0000313" key="3">
    <source>
        <dbReference type="EMBL" id="TFD97750.1"/>
    </source>
</evidence>
<feature type="domain" description="Gliding motility protein GldL-like N-terminal" evidence="2">
    <location>
        <begin position="28"/>
        <end position="88"/>
    </location>
</feature>
<dbReference type="OrthoDB" id="1466660at2"/>
<comment type="caution">
    <text evidence="3">The sequence shown here is derived from an EMBL/GenBank/DDBJ whole genome shotgun (WGS) entry which is preliminary data.</text>
</comment>
<dbReference type="STRING" id="1121485.GCA_000426485_03372"/>
<dbReference type="InterPro" id="IPR055087">
    <property type="entry name" value="GldL-like_N"/>
</dbReference>
<dbReference type="EMBL" id="SOML01000002">
    <property type="protein sequence ID" value="TFD97750.1"/>
    <property type="molecule type" value="Genomic_DNA"/>
</dbReference>
<evidence type="ECO:0000259" key="2">
    <source>
        <dbReference type="Pfam" id="PF22827"/>
    </source>
</evidence>
<reference evidence="3 4" key="1">
    <citation type="submission" date="2019-03" db="EMBL/GenBank/DDBJ databases">
        <title>San Antonio Military Medical Center submission to MRSN (WRAIR), pending publication.</title>
        <authorList>
            <person name="Blyth D.M."/>
            <person name="Mccarthy S.L."/>
            <person name="Schall S.E."/>
            <person name="Stam J.A."/>
            <person name="Ong A.C."/>
            <person name="Mcgann P.T."/>
        </authorList>
    </citation>
    <scope>NUCLEOTIDE SEQUENCE [LARGE SCALE GENOMIC DNA]</scope>
    <source>
        <strain evidence="3 4">MRSN571793</strain>
    </source>
</reference>
<organism evidence="3 4">
    <name type="scientific">Dysgonomonas capnocytophagoides</name>
    <dbReference type="NCBI Taxonomy" id="45254"/>
    <lineage>
        <taxon>Bacteria</taxon>
        <taxon>Pseudomonadati</taxon>
        <taxon>Bacteroidota</taxon>
        <taxon>Bacteroidia</taxon>
        <taxon>Bacteroidales</taxon>
        <taxon>Dysgonomonadaceae</taxon>
        <taxon>Dysgonomonas</taxon>
    </lineage>
</organism>
<feature type="transmembrane region" description="Helical" evidence="1">
    <location>
        <begin position="24"/>
        <end position="46"/>
    </location>
</feature>
<dbReference type="Pfam" id="PF22827">
    <property type="entry name" value="GldL_N"/>
    <property type="match status" value="1"/>
</dbReference>
<proteinExistence type="predicted"/>
<keyword evidence="1" id="KW-0812">Transmembrane</keyword>